<organism evidence="2 3">
    <name type="scientific">Clostridium beijerinckii</name>
    <name type="common">Clostridium MP</name>
    <dbReference type="NCBI Taxonomy" id="1520"/>
    <lineage>
        <taxon>Bacteria</taxon>
        <taxon>Bacillati</taxon>
        <taxon>Bacillota</taxon>
        <taxon>Clostridia</taxon>
        <taxon>Eubacteriales</taxon>
        <taxon>Clostridiaceae</taxon>
        <taxon>Clostridium</taxon>
    </lineage>
</organism>
<sequence length="162" mass="19294">MTYENLLIEAEERGIKVKEKHMYANLKGVYKNNKILINLKATTDVEKRCILSEEIGHHETSSGNLLDTNDITNRKQEIRARRWGYERTVKLHDLIDAYEYGAVTSYEIAEYINVTEQHLINAINHYKKRYGIFTELENHFIYFEPYLKIERKDILFDYLIIC</sequence>
<dbReference type="RefSeq" id="WP_171779849.1">
    <property type="nucleotide sequence ID" value="NZ_JABFUP010000001.1"/>
</dbReference>
<comment type="caution">
    <text evidence="2">The sequence shown here is derived from an EMBL/GenBank/DDBJ whole genome shotgun (WGS) entry which is preliminary data.</text>
</comment>
<gene>
    <name evidence="2" type="ORF">HGI39_13055</name>
</gene>
<accession>A0AAW3WAV9</accession>
<reference evidence="2" key="2">
    <citation type="journal article" date="2022" name="Nat. Biotechnol.">
        <title>Carbon-negative production of acetone and isopropanol by gas fermentation at industrial pilot scale.</title>
        <authorList>
            <person name="Liew F.E."/>
            <person name="Nogle R."/>
            <person name="Abdalla T."/>
            <person name="Rasor B.J."/>
            <person name="Canter C."/>
            <person name="Jensen R.O."/>
            <person name="Wang L."/>
            <person name="Strutz J."/>
            <person name="Chirania P."/>
            <person name="De Tissera S."/>
            <person name="Mueller A.P."/>
            <person name="Ruan Z."/>
            <person name="Gao A."/>
            <person name="Tran L."/>
            <person name="Engle N.L."/>
            <person name="Bromley J.C."/>
            <person name="Daniell J."/>
            <person name="Conrado R."/>
            <person name="Tschaplinski T.J."/>
            <person name="Giannone R.J."/>
            <person name="Hettich R.L."/>
            <person name="Karim A.S."/>
            <person name="Simpson S.D."/>
            <person name="Brown S.D."/>
            <person name="Leang C."/>
            <person name="Jewett M.C."/>
            <person name="Kopke M."/>
        </authorList>
    </citation>
    <scope>NUCLEOTIDE SEQUENCE</scope>
    <source>
        <strain evidence="2">DJ015</strain>
    </source>
</reference>
<dbReference type="Pfam" id="PF06114">
    <property type="entry name" value="Peptidase_M78"/>
    <property type="match status" value="1"/>
</dbReference>
<dbReference type="InterPro" id="IPR010359">
    <property type="entry name" value="IrrE_HExxH"/>
</dbReference>
<dbReference type="AlphaFoldDB" id="A0AAW3WAV9"/>
<dbReference type="Proteomes" id="UP001194098">
    <property type="component" value="Unassembled WGS sequence"/>
</dbReference>
<name>A0AAW3WAV9_CLOBE</name>
<evidence type="ECO:0000259" key="1">
    <source>
        <dbReference type="Pfam" id="PF06114"/>
    </source>
</evidence>
<protein>
    <submittedName>
        <fullName evidence="2">ImmA/IrrE family metallo-endopeptidase</fullName>
    </submittedName>
</protein>
<reference evidence="2" key="1">
    <citation type="submission" date="2020-04" db="EMBL/GenBank/DDBJ databases">
        <authorList>
            <person name="Brown S."/>
        </authorList>
    </citation>
    <scope>NUCLEOTIDE SEQUENCE</scope>
    <source>
        <strain evidence="2">DJ015</strain>
    </source>
</reference>
<evidence type="ECO:0000313" key="3">
    <source>
        <dbReference type="Proteomes" id="UP001194098"/>
    </source>
</evidence>
<feature type="domain" description="IrrE N-terminal-like" evidence="1">
    <location>
        <begin position="11"/>
        <end position="120"/>
    </location>
</feature>
<dbReference type="EMBL" id="JABAGV010000030">
    <property type="protein sequence ID" value="MBC2475623.1"/>
    <property type="molecule type" value="Genomic_DNA"/>
</dbReference>
<evidence type="ECO:0000313" key="2">
    <source>
        <dbReference type="EMBL" id="MBC2475623.1"/>
    </source>
</evidence>
<proteinExistence type="predicted"/>